<dbReference type="EMBL" id="CM055738">
    <property type="protein sequence ID" value="KAJ8005477.1"/>
    <property type="molecule type" value="Genomic_DNA"/>
</dbReference>
<evidence type="ECO:0000313" key="2">
    <source>
        <dbReference type="Proteomes" id="UP001157502"/>
    </source>
</evidence>
<gene>
    <name evidence="1" type="ORF">DPEC_G00147050</name>
</gene>
<evidence type="ECO:0000313" key="1">
    <source>
        <dbReference type="EMBL" id="KAJ8005477.1"/>
    </source>
</evidence>
<sequence>MAAAHISYQVLQRTALFGGPDPVQVTSQPQSRPEGPPETPSSLQSIPTAPLDGQTTTQPGSRGVKTTLMSSQASEPPYDPYDTTEALITICNQMGANDTRHHSNSSCQLPYQPSIPEASDNPTDAAQS</sequence>
<keyword evidence="2" id="KW-1185">Reference proteome</keyword>
<organism evidence="1 2">
    <name type="scientific">Dallia pectoralis</name>
    <name type="common">Alaska blackfish</name>
    <dbReference type="NCBI Taxonomy" id="75939"/>
    <lineage>
        <taxon>Eukaryota</taxon>
        <taxon>Metazoa</taxon>
        <taxon>Chordata</taxon>
        <taxon>Craniata</taxon>
        <taxon>Vertebrata</taxon>
        <taxon>Euteleostomi</taxon>
        <taxon>Actinopterygii</taxon>
        <taxon>Neopterygii</taxon>
        <taxon>Teleostei</taxon>
        <taxon>Protacanthopterygii</taxon>
        <taxon>Esociformes</taxon>
        <taxon>Umbridae</taxon>
        <taxon>Dallia</taxon>
    </lineage>
</organism>
<name>A0ACC2GPB1_DALPE</name>
<comment type="caution">
    <text evidence="1">The sequence shown here is derived from an EMBL/GenBank/DDBJ whole genome shotgun (WGS) entry which is preliminary data.</text>
</comment>
<dbReference type="Proteomes" id="UP001157502">
    <property type="component" value="Chromosome 11"/>
</dbReference>
<reference evidence="1" key="1">
    <citation type="submission" date="2021-05" db="EMBL/GenBank/DDBJ databases">
        <authorList>
            <person name="Pan Q."/>
            <person name="Jouanno E."/>
            <person name="Zahm M."/>
            <person name="Klopp C."/>
            <person name="Cabau C."/>
            <person name="Louis A."/>
            <person name="Berthelot C."/>
            <person name="Parey E."/>
            <person name="Roest Crollius H."/>
            <person name="Montfort J."/>
            <person name="Robinson-Rechavi M."/>
            <person name="Bouchez O."/>
            <person name="Lampietro C."/>
            <person name="Lopez Roques C."/>
            <person name="Donnadieu C."/>
            <person name="Postlethwait J."/>
            <person name="Bobe J."/>
            <person name="Dillon D."/>
            <person name="Chandos A."/>
            <person name="von Hippel F."/>
            <person name="Guiguen Y."/>
        </authorList>
    </citation>
    <scope>NUCLEOTIDE SEQUENCE</scope>
    <source>
        <strain evidence="1">YG-Jan2019</strain>
    </source>
</reference>
<accession>A0ACC2GPB1</accession>
<protein>
    <submittedName>
        <fullName evidence="1">Uncharacterized protein</fullName>
    </submittedName>
</protein>
<proteinExistence type="predicted"/>